<feature type="region of interest" description="Disordered" evidence="1">
    <location>
        <begin position="55"/>
        <end position="100"/>
    </location>
</feature>
<organism evidence="2 3">
    <name type="scientific">Hibiscus sabdariffa</name>
    <name type="common">roselle</name>
    <dbReference type="NCBI Taxonomy" id="183260"/>
    <lineage>
        <taxon>Eukaryota</taxon>
        <taxon>Viridiplantae</taxon>
        <taxon>Streptophyta</taxon>
        <taxon>Embryophyta</taxon>
        <taxon>Tracheophyta</taxon>
        <taxon>Spermatophyta</taxon>
        <taxon>Magnoliopsida</taxon>
        <taxon>eudicotyledons</taxon>
        <taxon>Gunneridae</taxon>
        <taxon>Pentapetalae</taxon>
        <taxon>rosids</taxon>
        <taxon>malvids</taxon>
        <taxon>Malvales</taxon>
        <taxon>Malvaceae</taxon>
        <taxon>Malvoideae</taxon>
        <taxon>Hibiscus</taxon>
    </lineage>
</organism>
<proteinExistence type="predicted"/>
<evidence type="ECO:0000256" key="1">
    <source>
        <dbReference type="SAM" id="MobiDB-lite"/>
    </source>
</evidence>
<evidence type="ECO:0000313" key="3">
    <source>
        <dbReference type="Proteomes" id="UP001396334"/>
    </source>
</evidence>
<dbReference type="Proteomes" id="UP001396334">
    <property type="component" value="Unassembled WGS sequence"/>
</dbReference>
<accession>A0ABR2S8C0</accession>
<evidence type="ECO:0000313" key="2">
    <source>
        <dbReference type="EMBL" id="KAK9021490.1"/>
    </source>
</evidence>
<sequence>MMENKNSGGVNVYEDADTLELEEDDSINATIKEHALVGKYGPWLRATSTWIKHNNSKNFNPPPIKNKPLLVDNKPSEEEEAEKEHYPNETVPDRSNSTRVEDATALVTGKVLQIDPMVNAKVVVISSDILGEAMDPGLSGIVAAHNEKGCGTKQLVNDTLVMSGGFFNWNRSITMLDQHRDKSIRGKSKISEEGFNDEPDKTMEDIMADSFKDMDCLLTEKGKLKLLPSLQEKDKG</sequence>
<protein>
    <submittedName>
        <fullName evidence="2">Uncharacterized protein</fullName>
    </submittedName>
</protein>
<comment type="caution">
    <text evidence="2">The sequence shown here is derived from an EMBL/GenBank/DDBJ whole genome shotgun (WGS) entry which is preliminary data.</text>
</comment>
<name>A0ABR2S8C0_9ROSI</name>
<keyword evidence="3" id="KW-1185">Reference proteome</keyword>
<dbReference type="EMBL" id="JBBPBN010000016">
    <property type="protein sequence ID" value="KAK9021490.1"/>
    <property type="molecule type" value="Genomic_DNA"/>
</dbReference>
<gene>
    <name evidence="2" type="ORF">V6N11_011477</name>
</gene>
<reference evidence="2 3" key="1">
    <citation type="journal article" date="2024" name="G3 (Bethesda)">
        <title>Genome assembly of Hibiscus sabdariffa L. provides insights into metabolisms of medicinal natural products.</title>
        <authorList>
            <person name="Kim T."/>
        </authorList>
    </citation>
    <scope>NUCLEOTIDE SEQUENCE [LARGE SCALE GENOMIC DNA]</scope>
    <source>
        <strain evidence="2">TK-2024</strain>
        <tissue evidence="2">Old leaves</tissue>
    </source>
</reference>